<accession>A0A6G1WDY7</accession>
<name>A0A6G1WDY7_9HYPH</name>
<proteinExistence type="predicted"/>
<dbReference type="AlphaFoldDB" id="A0A6G1WDY7"/>
<evidence type="ECO:0000313" key="2">
    <source>
        <dbReference type="EMBL" id="MQW67855.1"/>
    </source>
</evidence>
<comment type="caution">
    <text evidence="2">The sequence shown here is derived from an EMBL/GenBank/DDBJ whole genome shotgun (WGS) entry which is preliminary data.</text>
</comment>
<evidence type="ECO:0000256" key="1">
    <source>
        <dbReference type="SAM" id="MobiDB-lite"/>
    </source>
</evidence>
<dbReference type="RefSeq" id="WP_153412210.1">
    <property type="nucleotide sequence ID" value="NZ_WISB01000008.1"/>
</dbReference>
<dbReference type="EMBL" id="WISB01000008">
    <property type="protein sequence ID" value="MQW67855.1"/>
    <property type="molecule type" value="Genomic_DNA"/>
</dbReference>
<reference evidence="2" key="1">
    <citation type="journal article" date="2013" name="Genome Biol.">
        <title>Comparative genomics of the core and accessory genomes of 48 Sinorhizobium strains comprising five genospecies.</title>
        <authorList>
            <person name="Sugawara M."/>
            <person name="Epstein B."/>
            <person name="Badgley B.D."/>
            <person name="Unno T."/>
            <person name="Xu L."/>
            <person name="Reese J."/>
            <person name="Gyaneshwar P."/>
            <person name="Denny R."/>
            <person name="Mudge J."/>
            <person name="Bharti A.K."/>
            <person name="Farmer A.D."/>
            <person name="May G.D."/>
            <person name="Woodward J.E."/>
            <person name="Medigue C."/>
            <person name="Vallenet D."/>
            <person name="Lajus A."/>
            <person name="Rouy Z."/>
            <person name="Martinez-Vaz B."/>
            <person name="Tiffin P."/>
            <person name="Young N.D."/>
            <person name="Sadowsky M.J."/>
        </authorList>
    </citation>
    <scope>NUCLEOTIDE SEQUENCE</scope>
    <source>
        <strain evidence="2">M1</strain>
    </source>
</reference>
<protein>
    <submittedName>
        <fullName evidence="2">Uncharacterized protein</fullName>
    </submittedName>
</protein>
<gene>
    <name evidence="2" type="ORF">GHJ91_01325</name>
</gene>
<feature type="region of interest" description="Disordered" evidence="1">
    <location>
        <begin position="208"/>
        <end position="239"/>
    </location>
</feature>
<sequence>MTSSTPVSAALLRNLASRKWTDDVLAKAYETGEAHTQKASNGLAKAISRCASQFIPKGVRLRPVSPDREASRKRRRTWGGGGGMPECIRHEYTEGERAALCVVAQEVKRSGCCDLPIDRIAAVAGVSRTTVQNAMRKAKSKLHIIVEERPRRGRKNLTNVITIIARAWLGWLKRSIGFKRLYPTKTEGDITSLSERVVTLRRAYEAEEAAPRAYQKPPGADARLPNHDWRPRAPRPARV</sequence>
<organism evidence="2">
    <name type="scientific">Sinorhizobium medicae</name>
    <dbReference type="NCBI Taxonomy" id="110321"/>
    <lineage>
        <taxon>Bacteria</taxon>
        <taxon>Pseudomonadati</taxon>
        <taxon>Pseudomonadota</taxon>
        <taxon>Alphaproteobacteria</taxon>
        <taxon>Hyphomicrobiales</taxon>
        <taxon>Rhizobiaceae</taxon>
        <taxon>Sinorhizobium/Ensifer group</taxon>
        <taxon>Sinorhizobium</taxon>
    </lineage>
</organism>